<keyword evidence="2" id="KW-1185">Reference proteome</keyword>
<dbReference type="PANTHER" id="PTHR39550:SF1">
    <property type="entry name" value="SLL0658 PROTEIN"/>
    <property type="match status" value="1"/>
</dbReference>
<proteinExistence type="predicted"/>
<evidence type="ECO:0000313" key="2">
    <source>
        <dbReference type="Proteomes" id="UP000008720"/>
    </source>
</evidence>
<gene>
    <name evidence="1" type="ordered locus">Ftrac_2364</name>
</gene>
<evidence type="ECO:0000313" key="1">
    <source>
        <dbReference type="EMBL" id="ADR22342.1"/>
    </source>
</evidence>
<dbReference type="AlphaFoldDB" id="E4TLN8"/>
<dbReference type="Proteomes" id="UP000008720">
    <property type="component" value="Chromosome"/>
</dbReference>
<dbReference type="STRING" id="643867.Ftrac_2364"/>
<dbReference type="PANTHER" id="PTHR39550">
    <property type="entry name" value="SLL0658 PROTEIN"/>
    <property type="match status" value="1"/>
</dbReference>
<dbReference type="HOGENOM" id="CLU_115769_0_1_10"/>
<dbReference type="KEGG" id="mtt:Ftrac_2364"/>
<reference evidence="1 2" key="1">
    <citation type="journal article" date="2011" name="Stand. Genomic Sci.">
        <title>Complete genome sequence of Marivirga tractuosa type strain (H-43).</title>
        <authorList>
            <person name="Pagani I."/>
            <person name="Chertkov O."/>
            <person name="Lapidus A."/>
            <person name="Lucas S."/>
            <person name="Del Rio T.G."/>
            <person name="Tice H."/>
            <person name="Copeland A."/>
            <person name="Cheng J.F."/>
            <person name="Nolan M."/>
            <person name="Saunders E."/>
            <person name="Pitluck S."/>
            <person name="Held B."/>
            <person name="Goodwin L."/>
            <person name="Liolios K."/>
            <person name="Ovchinikova G."/>
            <person name="Ivanova N."/>
            <person name="Mavromatis K."/>
            <person name="Pati A."/>
            <person name="Chen A."/>
            <person name="Palaniappan K."/>
            <person name="Land M."/>
            <person name="Hauser L."/>
            <person name="Jeffries C.D."/>
            <person name="Detter J.C."/>
            <person name="Han C."/>
            <person name="Tapia R."/>
            <person name="Ngatchou-Djao O.D."/>
            <person name="Rohde M."/>
            <person name="Goker M."/>
            <person name="Spring S."/>
            <person name="Sikorski J."/>
            <person name="Woyke T."/>
            <person name="Bristow J."/>
            <person name="Eisen J.A."/>
            <person name="Markowitz V."/>
            <person name="Hugenholtz P."/>
            <person name="Klenk H.P."/>
            <person name="Kyrpides N.C."/>
        </authorList>
    </citation>
    <scope>NUCLEOTIDE SEQUENCE [LARGE SCALE GENOMIC DNA]</scope>
    <source>
        <strain evidence="2">ATCC 23168 / DSM 4126 / NBRC 15989 / NCIMB 1408 / VKM B-1430 / H-43</strain>
    </source>
</reference>
<dbReference type="EMBL" id="CP002349">
    <property type="protein sequence ID" value="ADR22342.1"/>
    <property type="molecule type" value="Genomic_DNA"/>
</dbReference>
<accession>E4TLN8</accession>
<protein>
    <submittedName>
        <fullName evidence="1">Nucleic acid-binding protein contains PIN domain-like protein</fullName>
    </submittedName>
</protein>
<dbReference type="InterPro" id="IPR021799">
    <property type="entry name" value="PIN-like_prokaryotic"/>
</dbReference>
<sequence length="166" mass="19100">MNNGLVIADAGPIFSLAIVDKLELLNQLFNEIKISKAVWDEITLDKSTEFYNKISLFFKDKVSHIKGFNELTFVMDYGESESVILYKELNADFLLIDDKKARNIAENFDINCIGTLGILSVAKDKGLIKELRPLFLTFLDNNRYYSVKLLNKILQRHKEHKIKLKA</sequence>
<name>E4TLN8_MARTH</name>
<dbReference type="Pfam" id="PF11848">
    <property type="entry name" value="DUF3368"/>
    <property type="match status" value="1"/>
</dbReference>
<dbReference type="OrthoDB" id="764457at2"/>
<organism evidence="1 2">
    <name type="scientific">Marivirga tractuosa (strain ATCC 23168 / DSM 4126 / NBRC 15989 / NCIMB 1408 / VKM B-1430 / H-43)</name>
    <name type="common">Microscilla tractuosa</name>
    <name type="synonym">Flexibacter tractuosus</name>
    <dbReference type="NCBI Taxonomy" id="643867"/>
    <lineage>
        <taxon>Bacteria</taxon>
        <taxon>Pseudomonadati</taxon>
        <taxon>Bacteroidota</taxon>
        <taxon>Cytophagia</taxon>
        <taxon>Cytophagales</taxon>
        <taxon>Marivirgaceae</taxon>
        <taxon>Marivirga</taxon>
    </lineage>
</organism>
<dbReference type="RefSeq" id="WP_013454485.1">
    <property type="nucleotide sequence ID" value="NC_014759.1"/>
</dbReference>
<dbReference type="eggNOG" id="COG2405">
    <property type="taxonomic scope" value="Bacteria"/>
</dbReference>